<organism evidence="16 17">
    <name type="scientific">Paenibacillus macerans</name>
    <name type="common">Bacillus macerans</name>
    <dbReference type="NCBI Taxonomy" id="44252"/>
    <lineage>
        <taxon>Bacteria</taxon>
        <taxon>Bacillati</taxon>
        <taxon>Bacillota</taxon>
        <taxon>Bacilli</taxon>
        <taxon>Bacillales</taxon>
        <taxon>Paenibacillaceae</taxon>
        <taxon>Paenibacillus</taxon>
    </lineage>
</organism>
<dbReference type="OrthoDB" id="9769191at2"/>
<dbReference type="Pfam" id="PF00367">
    <property type="entry name" value="PTS_EIIB"/>
    <property type="match status" value="1"/>
</dbReference>
<keyword evidence="4" id="KW-0762">Sugar transport</keyword>
<dbReference type="RefSeq" id="WP_063836320.1">
    <property type="nucleotide sequence ID" value="NZ_JAKOBR010000053.1"/>
</dbReference>
<evidence type="ECO:0000259" key="13">
    <source>
        <dbReference type="PROSITE" id="PS51093"/>
    </source>
</evidence>
<dbReference type="PROSITE" id="PS01035">
    <property type="entry name" value="PTS_EIIB_TYPE_1_CYS"/>
    <property type="match status" value="1"/>
</dbReference>
<dbReference type="PANTHER" id="PTHR30175:SF1">
    <property type="entry name" value="PTS SYSTEM ARBUTIN-, CELLOBIOSE-, AND SALICIN-SPECIFIC EIIBC COMPONENT-RELATED"/>
    <property type="match status" value="1"/>
</dbReference>
<evidence type="ECO:0000256" key="9">
    <source>
        <dbReference type="ARBA" id="ARBA00022989"/>
    </source>
</evidence>
<dbReference type="InterPro" id="IPR001996">
    <property type="entry name" value="PTS_IIB_1"/>
</dbReference>
<dbReference type="PROSITE" id="PS51093">
    <property type="entry name" value="PTS_EIIA_TYPE_1"/>
    <property type="match status" value="1"/>
</dbReference>
<evidence type="ECO:0000256" key="1">
    <source>
        <dbReference type="ARBA" id="ARBA00004651"/>
    </source>
</evidence>
<evidence type="ECO:0000256" key="4">
    <source>
        <dbReference type="ARBA" id="ARBA00022597"/>
    </source>
</evidence>
<dbReference type="PANTHER" id="PTHR30175">
    <property type="entry name" value="PHOSPHOTRANSFERASE SYSTEM TRANSPORT PROTEIN"/>
    <property type="match status" value="1"/>
</dbReference>
<dbReference type="InterPro" id="IPR018113">
    <property type="entry name" value="PTrfase_EIIB_Cys"/>
</dbReference>
<keyword evidence="10 12" id="KW-0472">Membrane</keyword>
<feature type="transmembrane region" description="Helical" evidence="12">
    <location>
        <begin position="246"/>
        <end position="268"/>
    </location>
</feature>
<evidence type="ECO:0000259" key="15">
    <source>
        <dbReference type="PROSITE" id="PS51103"/>
    </source>
</evidence>
<dbReference type="GeneID" id="77008530"/>
<feature type="transmembrane region" description="Helical" evidence="12">
    <location>
        <begin position="382"/>
        <end position="405"/>
    </location>
</feature>
<evidence type="ECO:0000313" key="17">
    <source>
        <dbReference type="Proteomes" id="UP000029278"/>
    </source>
</evidence>
<dbReference type="NCBIfam" id="TIGR01995">
    <property type="entry name" value="PTS-II-ABC-beta"/>
    <property type="match status" value="1"/>
</dbReference>
<feature type="transmembrane region" description="Helical" evidence="12">
    <location>
        <begin position="176"/>
        <end position="195"/>
    </location>
</feature>
<accession>A0A090Y4H7</accession>
<feature type="transmembrane region" description="Helical" evidence="12">
    <location>
        <begin position="215"/>
        <end position="234"/>
    </location>
</feature>
<dbReference type="InterPro" id="IPR003352">
    <property type="entry name" value="PTS_EIIC"/>
</dbReference>
<evidence type="ECO:0000256" key="6">
    <source>
        <dbReference type="ARBA" id="ARBA00022683"/>
    </source>
</evidence>
<feature type="transmembrane region" description="Helical" evidence="12">
    <location>
        <begin position="280"/>
        <end position="300"/>
    </location>
</feature>
<reference evidence="16 17" key="1">
    <citation type="submission" date="2014-04" db="EMBL/GenBank/DDBJ databases">
        <authorList>
            <person name="Bishop-Lilly K.A."/>
            <person name="Broomall S.M."/>
            <person name="Chain P.S."/>
            <person name="Chertkov O."/>
            <person name="Coyne S.R."/>
            <person name="Daligault H.E."/>
            <person name="Davenport K.W."/>
            <person name="Erkkila T."/>
            <person name="Frey K.G."/>
            <person name="Gibbons H.S."/>
            <person name="Gu W."/>
            <person name="Jaissle J."/>
            <person name="Johnson S.L."/>
            <person name="Koroleva G.I."/>
            <person name="Ladner J.T."/>
            <person name="Lo C.-C."/>
            <person name="Minogue T.D."/>
            <person name="Munk C."/>
            <person name="Palacios G.F."/>
            <person name="Redden C.L."/>
            <person name="Rosenzweig C.N."/>
            <person name="Scholz M.B."/>
            <person name="Teshima H."/>
            <person name="Xu Y."/>
        </authorList>
    </citation>
    <scope>NUCLEOTIDE SEQUENCE [LARGE SCALE GENOMIC DNA]</scope>
    <source>
        <strain evidence="16 17">8244</strain>
    </source>
</reference>
<dbReference type="Proteomes" id="UP000029278">
    <property type="component" value="Unassembled WGS sequence"/>
</dbReference>
<dbReference type="Gene3D" id="3.30.1360.60">
    <property type="entry name" value="Glucose permease domain IIB"/>
    <property type="match status" value="1"/>
</dbReference>
<evidence type="ECO:0000256" key="8">
    <source>
        <dbReference type="ARBA" id="ARBA00022777"/>
    </source>
</evidence>
<keyword evidence="3" id="KW-1003">Cell membrane</keyword>
<dbReference type="GO" id="GO:0005886">
    <property type="term" value="C:plasma membrane"/>
    <property type="evidence" value="ECO:0007669"/>
    <property type="project" value="UniProtKB-SubCell"/>
</dbReference>
<evidence type="ECO:0000256" key="12">
    <source>
        <dbReference type="SAM" id="Phobius"/>
    </source>
</evidence>
<dbReference type="PATRIC" id="fig|44252.3.peg.6135"/>
<dbReference type="InterPro" id="IPR050558">
    <property type="entry name" value="PTS_Sugar-Specific_Components"/>
</dbReference>
<dbReference type="PROSITE" id="PS51103">
    <property type="entry name" value="PTS_EIIC_TYPE_1"/>
    <property type="match status" value="1"/>
</dbReference>
<protein>
    <submittedName>
        <fullName evidence="16">PTS system, beta-glucoside-specific IIABC component family protein</fullName>
        <ecNumber evidence="16">2.7.1.69</ecNumber>
    </submittedName>
</protein>
<gene>
    <name evidence="16" type="ORF">DJ90_2830</name>
</gene>
<dbReference type="GO" id="GO:0015771">
    <property type="term" value="P:trehalose transport"/>
    <property type="evidence" value="ECO:0007669"/>
    <property type="project" value="TreeGrafter"/>
</dbReference>
<dbReference type="InterPro" id="IPR011055">
    <property type="entry name" value="Dup_hybrid_motif"/>
</dbReference>
<dbReference type="FunFam" id="3.30.1360.60:FF:000001">
    <property type="entry name" value="PTS system glucose-specific IIBC component PtsG"/>
    <property type="match status" value="1"/>
</dbReference>
<dbReference type="Pfam" id="PF00358">
    <property type="entry name" value="PTS_EIIA_1"/>
    <property type="match status" value="1"/>
</dbReference>
<dbReference type="InterPro" id="IPR001127">
    <property type="entry name" value="PTS_EIIA_1_perm"/>
</dbReference>
<evidence type="ECO:0000256" key="11">
    <source>
        <dbReference type="PROSITE-ProRule" id="PRU00421"/>
    </source>
</evidence>
<keyword evidence="5 16" id="KW-0808">Transferase</keyword>
<feature type="domain" description="PTS EIIB type-1" evidence="14">
    <location>
        <begin position="4"/>
        <end position="85"/>
    </location>
</feature>
<sequence length="630" mass="67812">MDNKEMSKKIIEFIGGKDNISDLTHCVTRLRFVLKDEAKAQTEEIEKSNVLGVQKQGGQYQIIVGDNVGKLYNEIIEQIPGFEDSSNQGQAQADTKKESIFNRLISTLSSILVKALPPLVGGGMLKGILYFFTSNGWLDPASSLGTILDIASNCMFYFFPFLLAVSAAQKFKTNEYMALSLAGALMYPSMIKAAAEGAEPIKLFGLPIPMIDYSSSVIPIILSVLLLKYVYGYIQKIMPSIVNSIFTPLLTIIIMVPVSLSLLAPLGYYGGNYLAYGIDWIVKTVPWLAGFVIGAIRPFLVLTGMHHAIRPILLQQIATFGYTNISPANFLSTIAQATSTLAVYMLIKEKSKKQLALSSTFSGFLGVTEPALYGIIIKYKAALIGTVLGGGIGGMVATIMGAKAYASSMPSIFSIPVYAGGGFASILVGLLFTLAATFVITIVLGKGIFRINPGEPEHASETETNAPAAPAAKASASDQAGNLEIFSPVSGNFLDLKELNDRTFSEKLLGEGLAIIADQHQIVAPADGKLTVYRTNHAVGIETDVGVELLIHVGIDTVKLKGKHFKSFRKTGDVVKKGDILLEFDKEAIEAEGYNSAVVIIVTNPNNYASVQTVFNKPYVGQEDVILTLK</sequence>
<evidence type="ECO:0000256" key="10">
    <source>
        <dbReference type="ARBA" id="ARBA00023136"/>
    </source>
</evidence>
<keyword evidence="8" id="KW-0418">Kinase</keyword>
<keyword evidence="17" id="KW-1185">Reference proteome</keyword>
<keyword evidence="6" id="KW-0598">Phosphotransferase system</keyword>
<dbReference type="NCBIfam" id="TIGR00830">
    <property type="entry name" value="PTBA"/>
    <property type="match status" value="1"/>
</dbReference>
<dbReference type="FunFam" id="2.70.70.10:FF:000001">
    <property type="entry name" value="PTS system glucose-specific IIA component"/>
    <property type="match status" value="1"/>
</dbReference>
<name>A0A090Y4H7_PAEMA</name>
<feature type="transmembrane region" description="Helical" evidence="12">
    <location>
        <begin position="355"/>
        <end position="376"/>
    </location>
</feature>
<feature type="transmembrane region" description="Helical" evidence="12">
    <location>
        <begin position="417"/>
        <end position="444"/>
    </location>
</feature>
<evidence type="ECO:0000256" key="3">
    <source>
        <dbReference type="ARBA" id="ARBA00022475"/>
    </source>
</evidence>
<dbReference type="Gene3D" id="2.70.70.10">
    <property type="entry name" value="Glucose Permease (Domain IIA)"/>
    <property type="match status" value="1"/>
</dbReference>
<evidence type="ECO:0000256" key="5">
    <source>
        <dbReference type="ARBA" id="ARBA00022679"/>
    </source>
</evidence>
<dbReference type="GO" id="GO:0008982">
    <property type="term" value="F:protein-N(PI)-phosphohistidine-sugar phosphotransferase activity"/>
    <property type="evidence" value="ECO:0007669"/>
    <property type="project" value="InterPro"/>
</dbReference>
<keyword evidence="7 12" id="KW-0812">Transmembrane</keyword>
<dbReference type="InterPro" id="IPR011297">
    <property type="entry name" value="PTS_IIABC_b_glu"/>
</dbReference>
<dbReference type="InterPro" id="IPR013013">
    <property type="entry name" value="PTS_EIIC_1"/>
</dbReference>
<feature type="active site" description="Phosphocysteine intermediate; for EIIB activity" evidence="11">
    <location>
        <position position="26"/>
    </location>
</feature>
<dbReference type="Pfam" id="PF02378">
    <property type="entry name" value="PTS_EIIC"/>
    <property type="match status" value="1"/>
</dbReference>
<evidence type="ECO:0000256" key="2">
    <source>
        <dbReference type="ARBA" id="ARBA00022448"/>
    </source>
</evidence>
<dbReference type="AlphaFoldDB" id="A0A090Y4H7"/>
<evidence type="ECO:0000256" key="7">
    <source>
        <dbReference type="ARBA" id="ARBA00022692"/>
    </source>
</evidence>
<dbReference type="SUPFAM" id="SSF51261">
    <property type="entry name" value="Duplicated hybrid motif"/>
    <property type="match status" value="1"/>
</dbReference>
<feature type="transmembrane region" description="Helical" evidence="12">
    <location>
        <begin position="144"/>
        <end position="164"/>
    </location>
</feature>
<feature type="transmembrane region" description="Helical" evidence="12">
    <location>
        <begin position="111"/>
        <end position="132"/>
    </location>
</feature>
<dbReference type="GO" id="GO:0090589">
    <property type="term" value="F:protein-phosphocysteine-trehalose phosphotransferase system transporter activity"/>
    <property type="evidence" value="ECO:0007669"/>
    <property type="project" value="TreeGrafter"/>
</dbReference>
<proteinExistence type="predicted"/>
<feature type="domain" description="PTS EIIA type-1" evidence="13">
    <location>
        <begin position="501"/>
        <end position="604"/>
    </location>
</feature>
<dbReference type="HOGENOM" id="CLU_012312_2_1_9"/>
<keyword evidence="9 12" id="KW-1133">Transmembrane helix</keyword>
<dbReference type="STRING" id="44252.DJ90_2830"/>
<dbReference type="EMBL" id="JMQA01000053">
    <property type="protein sequence ID" value="KFM93066.1"/>
    <property type="molecule type" value="Genomic_DNA"/>
</dbReference>
<evidence type="ECO:0000313" key="16">
    <source>
        <dbReference type="EMBL" id="KFM93066.1"/>
    </source>
</evidence>
<dbReference type="SUPFAM" id="SSF55604">
    <property type="entry name" value="Glucose permease domain IIB"/>
    <property type="match status" value="1"/>
</dbReference>
<comment type="caution">
    <text evidence="16">The sequence shown here is derived from an EMBL/GenBank/DDBJ whole genome shotgun (WGS) entry which is preliminary data.</text>
</comment>
<dbReference type="InterPro" id="IPR036878">
    <property type="entry name" value="Glu_permease_IIB"/>
</dbReference>
<dbReference type="PROSITE" id="PS51098">
    <property type="entry name" value="PTS_EIIB_TYPE_1"/>
    <property type="match status" value="1"/>
</dbReference>
<dbReference type="CDD" id="cd00212">
    <property type="entry name" value="PTS_IIB_glc"/>
    <property type="match status" value="1"/>
</dbReference>
<dbReference type="GO" id="GO:0009401">
    <property type="term" value="P:phosphoenolpyruvate-dependent sugar phosphotransferase system"/>
    <property type="evidence" value="ECO:0007669"/>
    <property type="project" value="UniProtKB-KW"/>
</dbReference>
<evidence type="ECO:0000259" key="14">
    <source>
        <dbReference type="PROSITE" id="PS51098"/>
    </source>
</evidence>
<dbReference type="GO" id="GO:0016301">
    <property type="term" value="F:kinase activity"/>
    <property type="evidence" value="ECO:0007669"/>
    <property type="project" value="UniProtKB-KW"/>
</dbReference>
<dbReference type="PROSITE" id="PS00371">
    <property type="entry name" value="PTS_EIIA_TYPE_1_HIS"/>
    <property type="match status" value="1"/>
</dbReference>
<dbReference type="EC" id="2.7.1.69" evidence="16"/>
<keyword evidence="2" id="KW-0813">Transport</keyword>
<comment type="subcellular location">
    <subcellularLocation>
        <location evidence="1">Cell membrane</location>
        <topology evidence="1">Multi-pass membrane protein</topology>
    </subcellularLocation>
</comment>
<feature type="domain" description="PTS EIIC type-1" evidence="15">
    <location>
        <begin position="106"/>
        <end position="460"/>
    </location>
</feature>